<evidence type="ECO:0000313" key="7">
    <source>
        <dbReference type="EMBL" id="WDE04529.1"/>
    </source>
</evidence>
<dbReference type="GO" id="GO:0003676">
    <property type="term" value="F:nucleic acid binding"/>
    <property type="evidence" value="ECO:0007669"/>
    <property type="project" value="InterPro"/>
</dbReference>
<dbReference type="SMART" id="SM00487">
    <property type="entry name" value="DEXDc"/>
    <property type="match status" value="1"/>
</dbReference>
<feature type="domain" description="Helicase ATP-binding" evidence="5">
    <location>
        <begin position="27"/>
        <end position="191"/>
    </location>
</feature>
<evidence type="ECO:0000259" key="5">
    <source>
        <dbReference type="PROSITE" id="PS51192"/>
    </source>
</evidence>
<dbReference type="Proteomes" id="UP000032352">
    <property type="component" value="Chromosome"/>
</dbReference>
<proteinExistence type="predicted"/>
<evidence type="ECO:0000256" key="1">
    <source>
        <dbReference type="ARBA" id="ARBA00022741"/>
    </source>
</evidence>
<reference evidence="7 8" key="2">
    <citation type="journal article" date="2022" name="Mar. Drugs">
        <title>Bioassay-Guided Fractionation Leads to the Detection of Cholic Acid Generated by the Rare Thalassomonas sp.</title>
        <authorList>
            <person name="Pheiffer F."/>
            <person name="Schneider Y.K."/>
            <person name="Hansen E.H."/>
            <person name="Andersen J.H."/>
            <person name="Isaksson J."/>
            <person name="Busche T."/>
            <person name="R C."/>
            <person name="Kalinowski J."/>
            <person name="Zyl L.V."/>
            <person name="Trindade M."/>
        </authorList>
    </citation>
    <scope>NUCLEOTIDE SEQUENCE [LARGE SCALE GENOMIC DNA]</scope>
    <source>
        <strain evidence="7 8">XOM25</strain>
    </source>
</reference>
<dbReference type="SUPFAM" id="SSF52540">
    <property type="entry name" value="P-loop containing nucleoside triphosphate hydrolases"/>
    <property type="match status" value="1"/>
</dbReference>
<dbReference type="InterPro" id="IPR010225">
    <property type="entry name" value="HrpB"/>
</dbReference>
<dbReference type="GO" id="GO:0005524">
    <property type="term" value="F:ATP binding"/>
    <property type="evidence" value="ECO:0007669"/>
    <property type="project" value="UniProtKB-KW"/>
</dbReference>
<dbReference type="InterPro" id="IPR027417">
    <property type="entry name" value="P-loop_NTPase"/>
</dbReference>
<dbReference type="PIRSF" id="PIRSF005496">
    <property type="entry name" value="ATP_hel_hrpB"/>
    <property type="match status" value="1"/>
</dbReference>
<dbReference type="PROSITE" id="PS51194">
    <property type="entry name" value="HELICASE_CTER"/>
    <property type="match status" value="1"/>
</dbReference>
<evidence type="ECO:0000256" key="4">
    <source>
        <dbReference type="ARBA" id="ARBA00022840"/>
    </source>
</evidence>
<evidence type="ECO:0000313" key="8">
    <source>
        <dbReference type="Proteomes" id="UP000032352"/>
    </source>
</evidence>
<accession>A0AAF0C955</accession>
<protein>
    <submittedName>
        <fullName evidence="7">ATP-dependent helicase HrpB</fullName>
    </submittedName>
</protein>
<dbReference type="Gene3D" id="1.20.120.1080">
    <property type="match status" value="1"/>
</dbReference>
<gene>
    <name evidence="7" type="primary">hrpB</name>
    <name evidence="7" type="ORF">SG34_024870</name>
</gene>
<evidence type="ECO:0000256" key="2">
    <source>
        <dbReference type="ARBA" id="ARBA00022801"/>
    </source>
</evidence>
<dbReference type="Pfam" id="PF00270">
    <property type="entry name" value="DEAD"/>
    <property type="match status" value="1"/>
</dbReference>
<dbReference type="InterPro" id="IPR007502">
    <property type="entry name" value="Helicase-assoc_dom"/>
</dbReference>
<dbReference type="EMBL" id="CP059733">
    <property type="protein sequence ID" value="WDE04529.1"/>
    <property type="molecule type" value="Genomic_DNA"/>
</dbReference>
<name>A0AAF0C955_9GAMM</name>
<feature type="domain" description="Helicase C-terminal" evidence="6">
    <location>
        <begin position="217"/>
        <end position="382"/>
    </location>
</feature>
<dbReference type="SMART" id="SM00490">
    <property type="entry name" value="HELICc"/>
    <property type="match status" value="1"/>
</dbReference>
<dbReference type="InterPro" id="IPR011545">
    <property type="entry name" value="DEAD/DEAH_box_helicase_dom"/>
</dbReference>
<dbReference type="InterPro" id="IPR014001">
    <property type="entry name" value="Helicase_ATP-bd"/>
</dbReference>
<dbReference type="NCBIfam" id="TIGR01970">
    <property type="entry name" value="DEAH_box_HrpB"/>
    <property type="match status" value="1"/>
</dbReference>
<keyword evidence="3 7" id="KW-0347">Helicase</keyword>
<keyword evidence="1" id="KW-0547">Nucleotide-binding</keyword>
<dbReference type="GO" id="GO:0016787">
    <property type="term" value="F:hydrolase activity"/>
    <property type="evidence" value="ECO:0007669"/>
    <property type="project" value="UniProtKB-KW"/>
</dbReference>
<dbReference type="InterPro" id="IPR001650">
    <property type="entry name" value="Helicase_C-like"/>
</dbReference>
<dbReference type="AlphaFoldDB" id="A0AAF0C955"/>
<dbReference type="InterPro" id="IPR049614">
    <property type="entry name" value="HrpB_DEXH"/>
</dbReference>
<keyword evidence="8" id="KW-1185">Reference proteome</keyword>
<dbReference type="PANTHER" id="PTHR43519">
    <property type="entry name" value="ATP-DEPENDENT RNA HELICASE HRPB"/>
    <property type="match status" value="1"/>
</dbReference>
<dbReference type="PANTHER" id="PTHR43519:SF1">
    <property type="entry name" value="ATP-DEPENDENT RNA HELICASE HRPB"/>
    <property type="match status" value="1"/>
</dbReference>
<evidence type="ECO:0000256" key="3">
    <source>
        <dbReference type="ARBA" id="ARBA00022806"/>
    </source>
</evidence>
<dbReference type="GO" id="GO:0004386">
    <property type="term" value="F:helicase activity"/>
    <property type="evidence" value="ECO:0007669"/>
    <property type="project" value="UniProtKB-KW"/>
</dbReference>
<keyword evidence="2" id="KW-0378">Hydrolase</keyword>
<dbReference type="Pfam" id="PF08482">
    <property type="entry name" value="HrpB_C"/>
    <property type="match status" value="1"/>
</dbReference>
<sequence>MLLILLCIKDITLTKSLPIDDFLPEITKLLTSNNALVLQADPGAGKSTQVPLSLLKANIAGGKKIVMLEPRRLAAKSIATYLASLLGEKVGQSIGYQVRNDNTCSKTTKLEIVTEGILTRRIQHDPELADIGLIIFDEFHERSIHADLSLTLSLEIQQALRDDLKVLVMSATIDTAGISEFLSGAPVVICPGRVFPVEVSYLPRPIPAIGRYSYLEPLKKAAATAFRDNEGDILVFLPGKGEINKAIETLAPDYRDLDVLLLPLYGELAADKQQQAIVPDPKGRRKLVFTTNVAETSLTIEGIRCVIDTGLSKRALYDPSSGMTRLVSCMVSKASAEQRKGRAGRLSEGSCYRLWTQSQHQQLTDYYEEEIKVVDLVSLVLELAMWGVKEPSELSWLTPPPAAHFQQAKSLLTEVGLLDDDGAITGLGQQGISLGIEPRFAKMLVQGKKWQQLTLACDLAALLSERDIFTGGQGSDLNARLIALQDYRRQRGKARGQYPLAVFAAEQALQNSRNWQRKLGAGKGGDKQPQAYSLADIHEYSGQLLALAYPDRIGKRRPGHAANFQLSNGKGAMLFDDDPLAEEAYLVAPQIDGQKTQGRIYLAAPVSLEAVKSLFGEQLTQESRYSFDKEKNKISGTVEHKLGALVLSRQIITKPDKAALEACLLAAVKETKLALLPWDKASLSWLDRARWLALYDSSFEAFTEQNLLEQLSHWLQPYLSGITSVAELKKLNLLSVLKQILDWDKQAELEQQAPEYYLTPSDKKVMITYSQQHNPKVSVVLQEVFGELASPLLAWGKAPLCFELLSPAKRPIQVTSDLNHFWQNSYFEVAKDMRGRYPKHRWPEQPLLEKAGRSIKARKS</sequence>
<dbReference type="SMART" id="SM00847">
    <property type="entry name" value="HA2"/>
    <property type="match status" value="1"/>
</dbReference>
<keyword evidence="4" id="KW-0067">ATP-binding</keyword>
<dbReference type="CDD" id="cd18791">
    <property type="entry name" value="SF2_C_RHA"/>
    <property type="match status" value="1"/>
</dbReference>
<evidence type="ECO:0000259" key="6">
    <source>
        <dbReference type="PROSITE" id="PS51194"/>
    </source>
</evidence>
<reference evidence="7 8" key="1">
    <citation type="journal article" date="2015" name="Genome Announc.">
        <title>Draft Genome Sequences of Marine Isolates of Thalassomonas viridans and Thalassomonas actiniarum.</title>
        <authorList>
            <person name="Olonade I."/>
            <person name="van Zyl L.J."/>
            <person name="Trindade M."/>
        </authorList>
    </citation>
    <scope>NUCLEOTIDE SEQUENCE [LARGE SCALE GENOMIC DNA]</scope>
    <source>
        <strain evidence="7 8">XOM25</strain>
    </source>
</reference>
<dbReference type="FunFam" id="3.40.50.300:FF:002125">
    <property type="entry name" value="ATP-dependent helicase HrpB"/>
    <property type="match status" value="1"/>
</dbReference>
<dbReference type="KEGG" id="tvd:SG34_024870"/>
<dbReference type="PROSITE" id="PS51192">
    <property type="entry name" value="HELICASE_ATP_BIND_1"/>
    <property type="match status" value="1"/>
</dbReference>
<dbReference type="Pfam" id="PF00271">
    <property type="entry name" value="Helicase_C"/>
    <property type="match status" value="1"/>
</dbReference>
<organism evidence="7 8">
    <name type="scientific">Thalassomonas viridans</name>
    <dbReference type="NCBI Taxonomy" id="137584"/>
    <lineage>
        <taxon>Bacteria</taxon>
        <taxon>Pseudomonadati</taxon>
        <taxon>Pseudomonadota</taxon>
        <taxon>Gammaproteobacteria</taxon>
        <taxon>Alteromonadales</taxon>
        <taxon>Colwelliaceae</taxon>
        <taxon>Thalassomonas</taxon>
    </lineage>
</organism>
<dbReference type="CDD" id="cd17990">
    <property type="entry name" value="DEXHc_HrpB"/>
    <property type="match status" value="1"/>
</dbReference>
<dbReference type="Gene3D" id="3.40.50.300">
    <property type="entry name" value="P-loop containing nucleotide triphosphate hydrolases"/>
    <property type="match status" value="2"/>
</dbReference>
<dbReference type="InterPro" id="IPR013689">
    <property type="entry name" value="RNA_helicase_ATP-dep_HrpB_C"/>
</dbReference>